<dbReference type="Proteomes" id="UP000601768">
    <property type="component" value="Unassembled WGS sequence"/>
</dbReference>
<protein>
    <submittedName>
        <fullName evidence="6">TetR/AcrR family transcriptional regulator</fullName>
    </submittedName>
</protein>
<dbReference type="InterPro" id="IPR011075">
    <property type="entry name" value="TetR_C"/>
</dbReference>
<dbReference type="Gene3D" id="1.10.357.10">
    <property type="entry name" value="Tetracycline Repressor, domain 2"/>
    <property type="match status" value="1"/>
</dbReference>
<proteinExistence type="predicted"/>
<evidence type="ECO:0000313" key="7">
    <source>
        <dbReference type="Proteomes" id="UP000601768"/>
    </source>
</evidence>
<evidence type="ECO:0000259" key="5">
    <source>
        <dbReference type="PROSITE" id="PS50977"/>
    </source>
</evidence>
<evidence type="ECO:0000256" key="2">
    <source>
        <dbReference type="ARBA" id="ARBA00023125"/>
    </source>
</evidence>
<reference evidence="6" key="2">
    <citation type="submission" date="2020-08" db="EMBL/GenBank/DDBJ databases">
        <authorList>
            <person name="Lai Q."/>
        </authorList>
    </citation>
    <scope>NUCLEOTIDE SEQUENCE</scope>
    <source>
        <strain evidence="6">S27-2</strain>
    </source>
</reference>
<dbReference type="InterPro" id="IPR036271">
    <property type="entry name" value="Tet_transcr_reg_TetR-rel_C_sf"/>
</dbReference>
<dbReference type="PANTHER" id="PTHR47506:SF10">
    <property type="entry name" value="TRANSCRIPTIONAL REGULATORY PROTEIN"/>
    <property type="match status" value="1"/>
</dbReference>
<reference evidence="6" key="1">
    <citation type="journal article" date="2018" name="Int. J. Syst. Evol. Microbiol.">
        <title>Neptunicella marina gen. nov., sp. nov., isolated from surface seawater.</title>
        <authorList>
            <person name="Liu X."/>
            <person name="Lai Q."/>
            <person name="Du Y."/>
            <person name="Zhang X."/>
            <person name="Liu Z."/>
            <person name="Sun F."/>
            <person name="Shao Z."/>
        </authorList>
    </citation>
    <scope>NUCLEOTIDE SEQUENCE</scope>
    <source>
        <strain evidence="6">S27-2</strain>
    </source>
</reference>
<evidence type="ECO:0000313" key="6">
    <source>
        <dbReference type="EMBL" id="MBC3766256.1"/>
    </source>
</evidence>
<evidence type="ECO:0000256" key="1">
    <source>
        <dbReference type="ARBA" id="ARBA00023015"/>
    </source>
</evidence>
<organism evidence="6 7">
    <name type="scientific">Neptunicella marina</name>
    <dbReference type="NCBI Taxonomy" id="2125989"/>
    <lineage>
        <taxon>Bacteria</taxon>
        <taxon>Pseudomonadati</taxon>
        <taxon>Pseudomonadota</taxon>
        <taxon>Gammaproteobacteria</taxon>
        <taxon>Alteromonadales</taxon>
        <taxon>Alteromonadaceae</taxon>
        <taxon>Neptunicella</taxon>
    </lineage>
</organism>
<dbReference type="EMBL" id="JACNEP010000007">
    <property type="protein sequence ID" value="MBC3766256.1"/>
    <property type="molecule type" value="Genomic_DNA"/>
</dbReference>
<gene>
    <name evidence="6" type="ORF">H8B19_10215</name>
</gene>
<dbReference type="SUPFAM" id="SSF46689">
    <property type="entry name" value="Homeodomain-like"/>
    <property type="match status" value="1"/>
</dbReference>
<dbReference type="Pfam" id="PF16925">
    <property type="entry name" value="TetR_C_13"/>
    <property type="match status" value="1"/>
</dbReference>
<keyword evidence="1" id="KW-0805">Transcription regulation</keyword>
<comment type="caution">
    <text evidence="6">The sequence shown here is derived from an EMBL/GenBank/DDBJ whole genome shotgun (WGS) entry which is preliminary data.</text>
</comment>
<keyword evidence="2 4" id="KW-0238">DNA-binding</keyword>
<accession>A0A8J6IVA5</accession>
<keyword evidence="7" id="KW-1185">Reference proteome</keyword>
<dbReference type="SUPFAM" id="SSF48498">
    <property type="entry name" value="Tetracyclin repressor-like, C-terminal domain"/>
    <property type="match status" value="1"/>
</dbReference>
<name>A0A8J6IVA5_9ALTE</name>
<dbReference type="PROSITE" id="PS50977">
    <property type="entry name" value="HTH_TETR_2"/>
    <property type="match status" value="1"/>
</dbReference>
<sequence length="189" mass="21732">MKYDRTQAVENAKEVFWQLGFQGSKMRDLQLRMNMRPGSIYAGFGSKEGLFKEALTQYVQEFQLAIQEFVDSSDSPLQGLKRFFESQIIDGDDFSKKPLCLLVKTVTELEESQPELAHYAQCGLQSIAETFSECLNQCKECGELRTDANPARLAKWLQMQLMGLRLYAKNKPQRQEVLDMIDDIFSHLN</sequence>
<dbReference type="InterPro" id="IPR009057">
    <property type="entry name" value="Homeodomain-like_sf"/>
</dbReference>
<dbReference type="RefSeq" id="WP_186506786.1">
    <property type="nucleotide sequence ID" value="NZ_JACNEP010000007.1"/>
</dbReference>
<dbReference type="AlphaFoldDB" id="A0A8J6IVA5"/>
<dbReference type="InterPro" id="IPR001647">
    <property type="entry name" value="HTH_TetR"/>
</dbReference>
<feature type="DNA-binding region" description="H-T-H motif" evidence="4">
    <location>
        <begin position="25"/>
        <end position="44"/>
    </location>
</feature>
<feature type="domain" description="HTH tetR-type" evidence="5">
    <location>
        <begin position="2"/>
        <end position="62"/>
    </location>
</feature>
<evidence type="ECO:0000256" key="3">
    <source>
        <dbReference type="ARBA" id="ARBA00023163"/>
    </source>
</evidence>
<evidence type="ECO:0000256" key="4">
    <source>
        <dbReference type="PROSITE-ProRule" id="PRU00335"/>
    </source>
</evidence>
<dbReference type="PANTHER" id="PTHR47506">
    <property type="entry name" value="TRANSCRIPTIONAL REGULATORY PROTEIN"/>
    <property type="match status" value="1"/>
</dbReference>
<keyword evidence="3" id="KW-0804">Transcription</keyword>
<dbReference type="GO" id="GO:0003677">
    <property type="term" value="F:DNA binding"/>
    <property type="evidence" value="ECO:0007669"/>
    <property type="project" value="UniProtKB-UniRule"/>
</dbReference>
<dbReference type="Pfam" id="PF00440">
    <property type="entry name" value="TetR_N"/>
    <property type="match status" value="1"/>
</dbReference>
<dbReference type="Gene3D" id="1.10.10.60">
    <property type="entry name" value="Homeodomain-like"/>
    <property type="match status" value="1"/>
</dbReference>